<evidence type="ECO:0000313" key="2">
    <source>
        <dbReference type="EMBL" id="AZK91157.1"/>
    </source>
</evidence>
<dbReference type="Proteomes" id="UP000234562">
    <property type="component" value="Chromosome"/>
</dbReference>
<evidence type="ECO:0000313" key="4">
    <source>
        <dbReference type="EMBL" id="GFP12740.1"/>
    </source>
</evidence>
<sequence>MRLTDLLQLINDLNINTAFYLKIDDKIVPWGKLTLVDGRCLLYPGKNAMTKAKLIRLVGHMHNRGIPLLIAVDQEEHHIFGLQIKEESNQIILM</sequence>
<dbReference type="GeneID" id="99757063"/>
<dbReference type="Proteomes" id="UP000267945">
    <property type="component" value="Chromosome"/>
</dbReference>
<dbReference type="EMBL" id="BLYO01000361">
    <property type="protein sequence ID" value="GFP00140.1"/>
    <property type="molecule type" value="Genomic_DNA"/>
</dbReference>
<name>A0A0D5MKA9_LACHE</name>
<dbReference type="OMA" id="FGLQIRE"/>
<dbReference type="EMBL" id="BLYV01000131">
    <property type="protein sequence ID" value="GFP12740.1"/>
    <property type="molecule type" value="Genomic_DNA"/>
</dbReference>
<dbReference type="Proteomes" id="UP000618094">
    <property type="component" value="Unassembled WGS sequence"/>
</dbReference>
<evidence type="ECO:0000313" key="1">
    <source>
        <dbReference type="EMBL" id="AUI74756.1"/>
    </source>
</evidence>
<gene>
    <name evidence="2" type="ORF">LH5_00901</name>
    <name evidence="1" type="ORF">Lh8105_08265</name>
    <name evidence="3" type="ORF">LHEH8_18950</name>
    <name evidence="4" type="ORF">LHEJCM1062_06120</name>
</gene>
<evidence type="ECO:0000313" key="6">
    <source>
        <dbReference type="Proteomes" id="UP000267945"/>
    </source>
</evidence>
<accession>A0A0D5MKA9</accession>
<reference evidence="5" key="1">
    <citation type="submission" date="2016-05" db="EMBL/GenBank/DDBJ databases">
        <title>Genome sequence of Lactobacillus helveticus FAM8105.</title>
        <authorList>
            <person name="Ahrens C."/>
            <person name="Schmid M."/>
        </authorList>
    </citation>
    <scope>NUCLEOTIDE SEQUENCE [LARGE SCALE GENOMIC DNA]</scope>
    <source>
        <strain evidence="5">FAM8105</strain>
    </source>
</reference>
<dbReference type="RefSeq" id="WP_003626759.1">
    <property type="nucleotide sequence ID" value="NZ_AP023028.1"/>
</dbReference>
<organism evidence="3 7">
    <name type="scientific">Lactobacillus helveticus</name>
    <name type="common">Lactobacillus suntoryeus</name>
    <dbReference type="NCBI Taxonomy" id="1587"/>
    <lineage>
        <taxon>Bacteria</taxon>
        <taxon>Bacillati</taxon>
        <taxon>Bacillota</taxon>
        <taxon>Bacilli</taxon>
        <taxon>Lactobacillales</taxon>
        <taxon>Lactobacillaceae</taxon>
        <taxon>Lactobacillus</taxon>
    </lineage>
</organism>
<dbReference type="eggNOG" id="ENOG5030AB1">
    <property type="taxonomic scope" value="Bacteria"/>
</dbReference>
<protein>
    <submittedName>
        <fullName evidence="3">Uncharacterized protein</fullName>
    </submittedName>
</protein>
<dbReference type="AlphaFoldDB" id="A0A0D5MKA9"/>
<dbReference type="KEGG" id="lhd:HUO_08880"/>
<reference evidence="3" key="4">
    <citation type="submission" date="2020-07" db="EMBL/GenBank/DDBJ databases">
        <title>Draft genome sequence of Lactobacillus helveticus strain H-8.</title>
        <authorList>
            <person name="Endo A."/>
            <person name="Maeno S."/>
            <person name="Kido Y."/>
        </authorList>
    </citation>
    <scope>NUCLEOTIDE SEQUENCE</scope>
    <source>
        <strain evidence="3">H-8</strain>
    </source>
</reference>
<reference evidence="4" key="5">
    <citation type="submission" date="2020-07" db="EMBL/GenBank/DDBJ databases">
        <title>Draft genome sequence of Lactobacillus helveticus strain JCM 1062.</title>
        <authorList>
            <person name="Endo A."/>
            <person name="Maeno S."/>
            <person name="Kido Y."/>
        </authorList>
    </citation>
    <scope>NUCLEOTIDE SEQUENCE</scope>
    <source>
        <strain evidence="4">JCM 1062</strain>
    </source>
</reference>
<dbReference type="Proteomes" id="UP000630086">
    <property type="component" value="Unassembled WGS sequence"/>
</dbReference>
<evidence type="ECO:0000313" key="5">
    <source>
        <dbReference type="Proteomes" id="UP000234562"/>
    </source>
</evidence>
<reference evidence="2 6" key="2">
    <citation type="submission" date="2017-02" db="EMBL/GenBank/DDBJ databases">
        <title>Complete genome sequence of Lactobacillus helveticus.</title>
        <authorList>
            <person name="Kim J.F."/>
            <person name="Chung Y."/>
            <person name="Kwak M."/>
        </authorList>
    </citation>
    <scope>NUCLEOTIDE SEQUENCE [LARGE SCALE GENOMIC DNA]</scope>
    <source>
        <strain evidence="2 6">LH5</strain>
    </source>
</reference>
<dbReference type="EMBL" id="CP019581">
    <property type="protein sequence ID" value="AZK91157.1"/>
    <property type="molecule type" value="Genomic_DNA"/>
</dbReference>
<dbReference type="EMBL" id="CP015496">
    <property type="protein sequence ID" value="AUI74756.1"/>
    <property type="molecule type" value="Genomic_DNA"/>
</dbReference>
<evidence type="ECO:0000313" key="3">
    <source>
        <dbReference type="EMBL" id="GFP00140.1"/>
    </source>
</evidence>
<reference evidence="1" key="3">
    <citation type="journal article" date="2018" name="Front. Microbiol.">
        <title>Comparative Genomics of Completely Sequenced Lactobacillus helveticus Genomes Provides Insights into Strain-Specific Genes and Resolves Metagenomics Data Down to the Strain Level.</title>
        <authorList>
            <person name="Schmid M."/>
            <person name="Muri J."/>
            <person name="Melidis D."/>
            <person name="Varadarajan A.R."/>
            <person name="Somerville V."/>
            <person name="Wicki A."/>
            <person name="Moser A."/>
            <person name="Bourqui M."/>
            <person name="Wenzel C."/>
            <person name="Eugster-Meier E."/>
            <person name="Frey J.E."/>
            <person name="Irmler S."/>
            <person name="Ahrens C.H."/>
        </authorList>
    </citation>
    <scope>NUCLEOTIDE SEQUENCE</scope>
    <source>
        <strain evidence="1">FAM8105</strain>
    </source>
</reference>
<evidence type="ECO:0000313" key="7">
    <source>
        <dbReference type="Proteomes" id="UP000618094"/>
    </source>
</evidence>
<proteinExistence type="predicted"/>